<dbReference type="InterPro" id="IPR036097">
    <property type="entry name" value="HisK_dim/P_sf"/>
</dbReference>
<evidence type="ECO:0000256" key="5">
    <source>
        <dbReference type="ARBA" id="ARBA00022777"/>
    </source>
</evidence>
<sequence>MLETILTDGLTPEEENARLRAVVLALMDRSERAQSSGRPMGQLSHVVALEQQIRTRTRDLAETLDRLRVANARLSQAERDAVNARNNLADALEAMGEGFAMFDATDTLTMWNSRFCADLPDVRRRIGPGLSFRDYVRIVSDSPALNLPDMQARQRWVAQRMDSHRKRDVNFIVPLVEDHWLQVSEQRMASGGTAVTQTDVTGMVRNERIEHAKLLDEQAQMVRATLDHIDQGVMIFDAKARLAGWNRRLRELFSPPVDLLATGTPFTALLNNLMRRRQLGRGNIRAALTDWVNGPPFRPPLTLEIVQDEGSVLELTAQAMPDRGFVMSFTDMTKERRAIAEMHRLNETLEARVRARTVELESARDEAERANATKSRFVASASHDLLQPLNAAKLFLASLSAMDQQPAQARLTERITSAFGSVEQILGALLDISKFDIGAARAKPETLALAPLLDRLREEFTPVAQARGLQLRVMPCRAHVTSDQIYLKRILQNLLSNAIRYTDRGRVTLGVRRRGGVLRIEVWDTGPGIPEDKQTDIFKEFTRLDPTGSDGGMGLGLAIVEQACALLHHPLTLRSVLGRGTMFSVTVPKVSAPADDPTARPAPEPRGALDDLLVLVVENDADVRSAMMGVLEDWGASPIEATTLSEAQTQIAELGVPPDVILADYQLDGGETGLALIGALRAQYGPLPAVLITANHSPDLITQAEDSGILLLTKPLGLRRLRRLLQQVPLYARDGDGAGAQPAARGDHSYWLRDPAHED</sequence>
<evidence type="ECO:0000259" key="9">
    <source>
        <dbReference type="PROSITE" id="PS50109"/>
    </source>
</evidence>
<dbReference type="PROSITE" id="PS50109">
    <property type="entry name" value="HIS_KIN"/>
    <property type="match status" value="1"/>
</dbReference>
<proteinExistence type="predicted"/>
<keyword evidence="5" id="KW-0418">Kinase</keyword>
<feature type="coiled-coil region" evidence="7">
    <location>
        <begin position="332"/>
        <end position="366"/>
    </location>
</feature>
<organism evidence="11 12">
    <name type="scientific">Roseinatronobacter thiooxidans</name>
    <dbReference type="NCBI Taxonomy" id="121821"/>
    <lineage>
        <taxon>Bacteria</taxon>
        <taxon>Pseudomonadati</taxon>
        <taxon>Pseudomonadota</taxon>
        <taxon>Alphaproteobacteria</taxon>
        <taxon>Rhodobacterales</taxon>
        <taxon>Paracoccaceae</taxon>
        <taxon>Roseinatronobacter</taxon>
    </lineage>
</organism>
<dbReference type="GO" id="GO:0009927">
    <property type="term" value="F:histidine phosphotransfer kinase activity"/>
    <property type="evidence" value="ECO:0007669"/>
    <property type="project" value="TreeGrafter"/>
</dbReference>
<dbReference type="InterPro" id="IPR005467">
    <property type="entry name" value="His_kinase_dom"/>
</dbReference>
<dbReference type="InterPro" id="IPR003594">
    <property type="entry name" value="HATPase_dom"/>
</dbReference>
<feature type="domain" description="Histidine kinase" evidence="9">
    <location>
        <begin position="380"/>
        <end position="591"/>
    </location>
</feature>
<comment type="caution">
    <text evidence="11">The sequence shown here is derived from an EMBL/GenBank/DDBJ whole genome shotgun (WGS) entry which is preliminary data.</text>
</comment>
<dbReference type="InterPro" id="IPR003661">
    <property type="entry name" value="HisK_dim/P_dom"/>
</dbReference>
<dbReference type="RefSeq" id="WP_071468409.1">
    <property type="nucleotide sequence ID" value="NZ_MEHT01000005.1"/>
</dbReference>
<dbReference type="InterPro" id="IPR035965">
    <property type="entry name" value="PAS-like_dom_sf"/>
</dbReference>
<keyword evidence="7" id="KW-0175">Coiled coil</keyword>
<dbReference type="Gene3D" id="3.30.565.10">
    <property type="entry name" value="Histidine kinase-like ATPase, C-terminal domain"/>
    <property type="match status" value="1"/>
</dbReference>
<keyword evidence="4" id="KW-0808">Transferase</keyword>
<evidence type="ECO:0000256" key="2">
    <source>
        <dbReference type="ARBA" id="ARBA00012438"/>
    </source>
</evidence>
<dbReference type="Pfam" id="PF02518">
    <property type="entry name" value="HATPase_c"/>
    <property type="match status" value="1"/>
</dbReference>
<dbReference type="SMART" id="SM00387">
    <property type="entry name" value="HATPase_c"/>
    <property type="match status" value="1"/>
</dbReference>
<feature type="domain" description="Response regulatory" evidence="10">
    <location>
        <begin position="613"/>
        <end position="729"/>
    </location>
</feature>
<comment type="catalytic activity">
    <reaction evidence="1">
        <text>ATP + protein L-histidine = ADP + protein N-phospho-L-histidine.</text>
        <dbReference type="EC" id="2.7.13.3"/>
    </reaction>
</comment>
<dbReference type="InterPro" id="IPR036890">
    <property type="entry name" value="HATPase_C_sf"/>
</dbReference>
<dbReference type="SUPFAM" id="SSF47384">
    <property type="entry name" value="Homodimeric domain of signal transducing histidine kinase"/>
    <property type="match status" value="1"/>
</dbReference>
<dbReference type="AlphaFoldDB" id="A0A2W7Q149"/>
<dbReference type="PRINTS" id="PR00344">
    <property type="entry name" value="BCTRLSENSOR"/>
</dbReference>
<reference evidence="11 12" key="1">
    <citation type="submission" date="2018-06" db="EMBL/GenBank/DDBJ databases">
        <title>Genomic Encyclopedia of Archaeal and Bacterial Type Strains, Phase II (KMG-II): from individual species to whole genera.</title>
        <authorList>
            <person name="Goeker M."/>
        </authorList>
    </citation>
    <scope>NUCLEOTIDE SEQUENCE [LARGE SCALE GENOMIC DNA]</scope>
    <source>
        <strain evidence="11 12">DSM 13087</strain>
    </source>
</reference>
<dbReference type="InterPro" id="IPR004358">
    <property type="entry name" value="Sig_transdc_His_kin-like_C"/>
</dbReference>
<feature type="coiled-coil region" evidence="7">
    <location>
        <begin position="60"/>
        <end position="94"/>
    </location>
</feature>
<dbReference type="InterPro" id="IPR001789">
    <property type="entry name" value="Sig_transdc_resp-reg_receiver"/>
</dbReference>
<dbReference type="PANTHER" id="PTHR43047">
    <property type="entry name" value="TWO-COMPONENT HISTIDINE PROTEIN KINASE"/>
    <property type="match status" value="1"/>
</dbReference>
<accession>A0A2W7Q149</accession>
<dbReference type="FunFam" id="3.30.565.10:FF:000049">
    <property type="entry name" value="Two-component sensor histidine kinase"/>
    <property type="match status" value="1"/>
</dbReference>
<evidence type="ECO:0000313" key="12">
    <source>
        <dbReference type="Proteomes" id="UP000249364"/>
    </source>
</evidence>
<dbReference type="PANTHER" id="PTHR43047:SF9">
    <property type="entry name" value="HISTIDINE KINASE"/>
    <property type="match status" value="1"/>
</dbReference>
<dbReference type="SUPFAM" id="SSF52172">
    <property type="entry name" value="CheY-like"/>
    <property type="match status" value="1"/>
</dbReference>
<evidence type="ECO:0000259" key="10">
    <source>
        <dbReference type="PROSITE" id="PS50110"/>
    </source>
</evidence>
<dbReference type="Pfam" id="PF12860">
    <property type="entry name" value="PAS_7"/>
    <property type="match status" value="2"/>
</dbReference>
<dbReference type="PROSITE" id="PS50110">
    <property type="entry name" value="RESPONSE_REGULATORY"/>
    <property type="match status" value="1"/>
</dbReference>
<dbReference type="CDD" id="cd00075">
    <property type="entry name" value="HATPase"/>
    <property type="match status" value="1"/>
</dbReference>
<evidence type="ECO:0000313" key="11">
    <source>
        <dbReference type="EMBL" id="PZX42294.1"/>
    </source>
</evidence>
<evidence type="ECO:0000256" key="6">
    <source>
        <dbReference type="PROSITE-ProRule" id="PRU00169"/>
    </source>
</evidence>
<evidence type="ECO:0000256" key="7">
    <source>
        <dbReference type="SAM" id="Coils"/>
    </source>
</evidence>
<dbReference type="Gene3D" id="3.40.50.2300">
    <property type="match status" value="1"/>
</dbReference>
<dbReference type="EMBL" id="QKZQ01000008">
    <property type="protein sequence ID" value="PZX42294.1"/>
    <property type="molecule type" value="Genomic_DNA"/>
</dbReference>
<feature type="compositionally biased region" description="Basic and acidic residues" evidence="8">
    <location>
        <begin position="745"/>
        <end position="759"/>
    </location>
</feature>
<keyword evidence="12" id="KW-1185">Reference proteome</keyword>
<keyword evidence="3 6" id="KW-0597">Phosphoprotein</keyword>
<dbReference type="Pfam" id="PF00512">
    <property type="entry name" value="HisKA"/>
    <property type="match status" value="1"/>
</dbReference>
<dbReference type="Pfam" id="PF00072">
    <property type="entry name" value="Response_reg"/>
    <property type="match status" value="1"/>
</dbReference>
<dbReference type="EC" id="2.7.13.3" evidence="2"/>
<protein>
    <recommendedName>
        <fullName evidence="2">histidine kinase</fullName>
        <ecNumber evidence="2">2.7.13.3</ecNumber>
    </recommendedName>
</protein>
<evidence type="ECO:0000256" key="1">
    <source>
        <dbReference type="ARBA" id="ARBA00000085"/>
    </source>
</evidence>
<dbReference type="Proteomes" id="UP000249364">
    <property type="component" value="Unassembled WGS sequence"/>
</dbReference>
<gene>
    <name evidence="11" type="ORF">LY56_01989</name>
</gene>
<dbReference type="SUPFAM" id="SSF55785">
    <property type="entry name" value="PYP-like sensor domain (PAS domain)"/>
    <property type="match status" value="1"/>
</dbReference>
<dbReference type="SUPFAM" id="SSF55874">
    <property type="entry name" value="ATPase domain of HSP90 chaperone/DNA topoisomerase II/histidine kinase"/>
    <property type="match status" value="1"/>
</dbReference>
<dbReference type="Gene3D" id="1.10.287.130">
    <property type="match status" value="1"/>
</dbReference>
<dbReference type="InterPro" id="IPR011006">
    <property type="entry name" value="CheY-like_superfamily"/>
</dbReference>
<dbReference type="GO" id="GO:0000155">
    <property type="term" value="F:phosphorelay sensor kinase activity"/>
    <property type="evidence" value="ECO:0007669"/>
    <property type="project" value="InterPro"/>
</dbReference>
<evidence type="ECO:0000256" key="4">
    <source>
        <dbReference type="ARBA" id="ARBA00022679"/>
    </source>
</evidence>
<evidence type="ECO:0000256" key="8">
    <source>
        <dbReference type="SAM" id="MobiDB-lite"/>
    </source>
</evidence>
<dbReference type="CDD" id="cd00156">
    <property type="entry name" value="REC"/>
    <property type="match status" value="1"/>
</dbReference>
<feature type="modified residue" description="4-aspartylphosphate" evidence="6">
    <location>
        <position position="664"/>
    </location>
</feature>
<evidence type="ECO:0000256" key="3">
    <source>
        <dbReference type="ARBA" id="ARBA00022553"/>
    </source>
</evidence>
<dbReference type="GO" id="GO:0005886">
    <property type="term" value="C:plasma membrane"/>
    <property type="evidence" value="ECO:0007669"/>
    <property type="project" value="TreeGrafter"/>
</dbReference>
<name>A0A2W7Q149_9RHOB</name>
<dbReference type="Gene3D" id="3.30.450.20">
    <property type="entry name" value="PAS domain"/>
    <property type="match status" value="1"/>
</dbReference>
<dbReference type="CDD" id="cd00082">
    <property type="entry name" value="HisKA"/>
    <property type="match status" value="1"/>
</dbReference>
<dbReference type="STRING" id="121821.GCA_001870675_01674"/>
<dbReference type="SMART" id="SM00448">
    <property type="entry name" value="REC"/>
    <property type="match status" value="1"/>
</dbReference>
<dbReference type="SMART" id="SM00388">
    <property type="entry name" value="HisKA"/>
    <property type="match status" value="1"/>
</dbReference>
<feature type="region of interest" description="Disordered" evidence="8">
    <location>
        <begin position="735"/>
        <end position="759"/>
    </location>
</feature>